<feature type="region of interest" description="Disordered" evidence="1">
    <location>
        <begin position="70"/>
        <end position="170"/>
    </location>
</feature>
<proteinExistence type="predicted"/>
<name>A0A4D9CWC3_9STRA</name>
<organism evidence="2 3">
    <name type="scientific">Nannochloropsis salina CCMP1776</name>
    <dbReference type="NCBI Taxonomy" id="1027361"/>
    <lineage>
        <taxon>Eukaryota</taxon>
        <taxon>Sar</taxon>
        <taxon>Stramenopiles</taxon>
        <taxon>Ochrophyta</taxon>
        <taxon>Eustigmatophyceae</taxon>
        <taxon>Eustigmatales</taxon>
        <taxon>Monodopsidaceae</taxon>
        <taxon>Microchloropsis</taxon>
        <taxon>Microchloropsis salina</taxon>
    </lineage>
</organism>
<dbReference type="EMBL" id="SDOX01000025">
    <property type="protein sequence ID" value="TFJ83542.1"/>
    <property type="molecule type" value="Genomic_DNA"/>
</dbReference>
<feature type="non-terminal residue" evidence="2">
    <location>
        <position position="170"/>
    </location>
</feature>
<dbReference type="AlphaFoldDB" id="A0A4D9CWC3"/>
<gene>
    <name evidence="2" type="ORF">NSK_005151</name>
</gene>
<feature type="compositionally biased region" description="Low complexity" evidence="1">
    <location>
        <begin position="142"/>
        <end position="162"/>
    </location>
</feature>
<dbReference type="Proteomes" id="UP000355283">
    <property type="component" value="Unassembled WGS sequence"/>
</dbReference>
<sequence length="170" mass="17722">MGDGGKQTKSYRECERSTSHSSTLPKGNASEAPAARILARGRQTSQPRALHCYFSPPPCVSFLQRAPEVLLSPGLDPPGRSQSPYGPSAGAYSRQRSLDAGGNGTGGMYASASPRGTSREASRLGDPYPNYIGSGPGPSPYHHQQQQQAHQHVGYMHGSSSPGEGGGEGG</sequence>
<keyword evidence="3" id="KW-1185">Reference proteome</keyword>
<accession>A0A4D9CWC3</accession>
<evidence type="ECO:0000313" key="2">
    <source>
        <dbReference type="EMBL" id="TFJ83542.1"/>
    </source>
</evidence>
<protein>
    <submittedName>
        <fullName evidence="2">Uncharacterized protein</fullName>
    </submittedName>
</protein>
<comment type="caution">
    <text evidence="2">The sequence shown here is derived from an EMBL/GenBank/DDBJ whole genome shotgun (WGS) entry which is preliminary data.</text>
</comment>
<reference evidence="2 3" key="1">
    <citation type="submission" date="2019-01" db="EMBL/GenBank/DDBJ databases">
        <title>Nuclear Genome Assembly of the Microalgal Biofuel strain Nannochloropsis salina CCMP1776.</title>
        <authorList>
            <person name="Hovde B."/>
        </authorList>
    </citation>
    <scope>NUCLEOTIDE SEQUENCE [LARGE SCALE GENOMIC DNA]</scope>
    <source>
        <strain evidence="2 3">CCMP1776</strain>
    </source>
</reference>
<evidence type="ECO:0000256" key="1">
    <source>
        <dbReference type="SAM" id="MobiDB-lite"/>
    </source>
</evidence>
<feature type="region of interest" description="Disordered" evidence="1">
    <location>
        <begin position="1"/>
        <end position="50"/>
    </location>
</feature>
<evidence type="ECO:0000313" key="3">
    <source>
        <dbReference type="Proteomes" id="UP000355283"/>
    </source>
</evidence>